<name>A0A644T0B8_9ZZZZ</name>
<proteinExistence type="predicted"/>
<evidence type="ECO:0000313" key="1">
    <source>
        <dbReference type="EMBL" id="MPL59897.1"/>
    </source>
</evidence>
<organism evidence="1">
    <name type="scientific">bioreactor metagenome</name>
    <dbReference type="NCBI Taxonomy" id="1076179"/>
    <lineage>
        <taxon>unclassified sequences</taxon>
        <taxon>metagenomes</taxon>
        <taxon>ecological metagenomes</taxon>
    </lineage>
</organism>
<comment type="caution">
    <text evidence="1">The sequence shown here is derived from an EMBL/GenBank/DDBJ whole genome shotgun (WGS) entry which is preliminary data.</text>
</comment>
<protein>
    <submittedName>
        <fullName evidence="1">Uncharacterized protein</fullName>
    </submittedName>
</protein>
<dbReference type="EMBL" id="VSSQ01000010">
    <property type="protein sequence ID" value="MPL59897.1"/>
    <property type="molecule type" value="Genomic_DNA"/>
</dbReference>
<accession>A0A644T0B8</accession>
<gene>
    <name evidence="1" type="ORF">SDC9_05453</name>
</gene>
<dbReference type="AlphaFoldDB" id="A0A644T0B8"/>
<reference evidence="1" key="1">
    <citation type="submission" date="2019-08" db="EMBL/GenBank/DDBJ databases">
        <authorList>
            <person name="Kucharzyk K."/>
            <person name="Murdoch R.W."/>
            <person name="Higgins S."/>
            <person name="Loffler F."/>
        </authorList>
    </citation>
    <scope>NUCLEOTIDE SEQUENCE</scope>
</reference>
<sequence>MGYLTEGLEILDGLLADLLDELDIGPVTEHAHAPVFPFPDLIDIGKMDTRNDVVFAGYIDDLLDGRFDHRIGGLAGFAQGGGEVGGAYEGHVDAGHREDFVQIFDGVPGFDLDGYEDFLVELGHGLGGDAGIEVGVLALQGHAAVAQGHVAGPGYDVLHVLLALDLGNEEAGGADVQGAGEGFVGFPGGGAHDDGDVGGPGGHDIVAHGLEIEAGVLGVEKEKVEAGVGEEGGHAGAPDFGDHGAVDCLSLLEGALHAVLKNHMCSLCGFRPGFWPQGPLPGPAEC</sequence>